<dbReference type="CDD" id="cd01647">
    <property type="entry name" value="RT_LTR"/>
    <property type="match status" value="1"/>
</dbReference>
<dbReference type="InterPro" id="IPR053134">
    <property type="entry name" value="RNA-dir_DNA_polymerase"/>
</dbReference>
<dbReference type="PANTHER" id="PTHR24559">
    <property type="entry name" value="TRANSPOSON TY3-I GAG-POL POLYPROTEIN"/>
    <property type="match status" value="1"/>
</dbReference>
<sequence length="205" mass="23320">MATTKALIDVQNGKLTMDKLELAFTLDACDAAEVVMHKEDLYTTPIQLPENSMLDFLGSFDFKILPSVISPPKLELNPLPSHLKYVYLGIIYPISDSRWDPEKTTFTCPFGTFAYRRMPFDLCNAPATFQRCMLSIFSDMIERFNEVSMDDFFVFGESSKDCLDHLNVVLKHCVETNLTLSWEKSLYGETGNCVGTYSVGKRYRS</sequence>
<evidence type="ECO:0000313" key="3">
    <source>
        <dbReference type="Proteomes" id="UP001454036"/>
    </source>
</evidence>
<feature type="domain" description="Reverse transcriptase" evidence="1">
    <location>
        <begin position="102"/>
        <end position="185"/>
    </location>
</feature>
<name>A0AAV3P1I6_LITER</name>
<organism evidence="2 3">
    <name type="scientific">Lithospermum erythrorhizon</name>
    <name type="common">Purple gromwell</name>
    <name type="synonym">Lithospermum officinale var. erythrorhizon</name>
    <dbReference type="NCBI Taxonomy" id="34254"/>
    <lineage>
        <taxon>Eukaryota</taxon>
        <taxon>Viridiplantae</taxon>
        <taxon>Streptophyta</taxon>
        <taxon>Embryophyta</taxon>
        <taxon>Tracheophyta</taxon>
        <taxon>Spermatophyta</taxon>
        <taxon>Magnoliopsida</taxon>
        <taxon>eudicotyledons</taxon>
        <taxon>Gunneridae</taxon>
        <taxon>Pentapetalae</taxon>
        <taxon>asterids</taxon>
        <taxon>lamiids</taxon>
        <taxon>Boraginales</taxon>
        <taxon>Boraginaceae</taxon>
        <taxon>Boraginoideae</taxon>
        <taxon>Lithospermeae</taxon>
        <taxon>Lithospermum</taxon>
    </lineage>
</organism>
<keyword evidence="3" id="KW-1185">Reference proteome</keyword>
<dbReference type="InterPro" id="IPR000477">
    <property type="entry name" value="RT_dom"/>
</dbReference>
<evidence type="ECO:0000259" key="1">
    <source>
        <dbReference type="Pfam" id="PF00078"/>
    </source>
</evidence>
<dbReference type="Gene3D" id="3.30.70.270">
    <property type="match status" value="1"/>
</dbReference>
<proteinExistence type="predicted"/>
<dbReference type="PANTHER" id="PTHR24559:SF444">
    <property type="entry name" value="REVERSE TRANSCRIPTASE DOMAIN-CONTAINING PROTEIN"/>
    <property type="match status" value="1"/>
</dbReference>
<dbReference type="InterPro" id="IPR043502">
    <property type="entry name" value="DNA/RNA_pol_sf"/>
</dbReference>
<accession>A0AAV3P1I6</accession>
<evidence type="ECO:0000313" key="2">
    <source>
        <dbReference type="EMBL" id="GAA0144962.1"/>
    </source>
</evidence>
<protein>
    <recommendedName>
        <fullName evidence="1">Reverse transcriptase domain-containing protein</fullName>
    </recommendedName>
</protein>
<reference evidence="2 3" key="1">
    <citation type="submission" date="2024-01" db="EMBL/GenBank/DDBJ databases">
        <title>The complete chloroplast genome sequence of Lithospermum erythrorhizon: insights into the phylogenetic relationship among Boraginaceae species and the maternal lineages of purple gromwells.</title>
        <authorList>
            <person name="Okada T."/>
            <person name="Watanabe K."/>
        </authorList>
    </citation>
    <scope>NUCLEOTIDE SEQUENCE [LARGE SCALE GENOMIC DNA]</scope>
</reference>
<dbReference type="InterPro" id="IPR043128">
    <property type="entry name" value="Rev_trsase/Diguanyl_cyclase"/>
</dbReference>
<dbReference type="AlphaFoldDB" id="A0AAV3P1I6"/>
<gene>
    <name evidence="2" type="ORF">LIER_36043</name>
</gene>
<dbReference type="SUPFAM" id="SSF56672">
    <property type="entry name" value="DNA/RNA polymerases"/>
    <property type="match status" value="1"/>
</dbReference>
<dbReference type="Pfam" id="PF00078">
    <property type="entry name" value="RVT_1"/>
    <property type="match status" value="1"/>
</dbReference>
<dbReference type="Proteomes" id="UP001454036">
    <property type="component" value="Unassembled WGS sequence"/>
</dbReference>
<comment type="caution">
    <text evidence="2">The sequence shown here is derived from an EMBL/GenBank/DDBJ whole genome shotgun (WGS) entry which is preliminary data.</text>
</comment>
<dbReference type="EMBL" id="BAABME010016211">
    <property type="protein sequence ID" value="GAA0144962.1"/>
    <property type="molecule type" value="Genomic_DNA"/>
</dbReference>